<evidence type="ECO:0000256" key="1">
    <source>
        <dbReference type="SAM" id="MobiDB-lite"/>
    </source>
</evidence>
<dbReference type="InterPro" id="IPR043763">
    <property type="entry name" value="DUF5709"/>
</dbReference>
<feature type="region of interest" description="Disordered" evidence="1">
    <location>
        <begin position="107"/>
        <end position="129"/>
    </location>
</feature>
<dbReference type="Proteomes" id="UP000435304">
    <property type="component" value="Unassembled WGS sequence"/>
</dbReference>
<proteinExistence type="predicted"/>
<dbReference type="Pfam" id="PF18970">
    <property type="entry name" value="DUF5709"/>
    <property type="match status" value="1"/>
</dbReference>
<organism evidence="3 4">
    <name type="scientific">Auraticoccus cholistanensis</name>
    <dbReference type="NCBI Taxonomy" id="2656650"/>
    <lineage>
        <taxon>Bacteria</taxon>
        <taxon>Bacillati</taxon>
        <taxon>Actinomycetota</taxon>
        <taxon>Actinomycetes</taxon>
        <taxon>Propionibacteriales</taxon>
        <taxon>Propionibacteriaceae</taxon>
        <taxon>Auraticoccus</taxon>
    </lineage>
</organism>
<evidence type="ECO:0000259" key="2">
    <source>
        <dbReference type="Pfam" id="PF18970"/>
    </source>
</evidence>
<protein>
    <recommendedName>
        <fullName evidence="2">DUF5709 domain-containing protein</fullName>
    </recommendedName>
</protein>
<evidence type="ECO:0000313" key="3">
    <source>
        <dbReference type="EMBL" id="MVA77537.1"/>
    </source>
</evidence>
<feature type="compositionally biased region" description="Basic and acidic residues" evidence="1">
    <location>
        <begin position="19"/>
        <end position="32"/>
    </location>
</feature>
<evidence type="ECO:0000313" key="4">
    <source>
        <dbReference type="Proteomes" id="UP000435304"/>
    </source>
</evidence>
<feature type="domain" description="DUF5709" evidence="2">
    <location>
        <begin position="108"/>
        <end position="159"/>
    </location>
</feature>
<reference evidence="3 4" key="1">
    <citation type="submission" date="2019-12" db="EMBL/GenBank/DDBJ databases">
        <title>Auraticoccus cholistani sp. nov., an actinomycete isolated from soil of Cholistan desert.</title>
        <authorList>
            <person name="Cheema M.T."/>
        </authorList>
    </citation>
    <scope>NUCLEOTIDE SEQUENCE [LARGE SCALE GENOMIC DNA]</scope>
    <source>
        <strain evidence="3 4">F435</strain>
    </source>
</reference>
<feature type="region of interest" description="Disordered" evidence="1">
    <location>
        <begin position="1"/>
        <end position="50"/>
    </location>
</feature>
<comment type="caution">
    <text evidence="3">The sequence shown here is derived from an EMBL/GenBank/DDBJ whole genome shotgun (WGS) entry which is preliminary data.</text>
</comment>
<name>A0A6A9V1T2_9ACTN</name>
<dbReference type="RefSeq" id="WP_156611790.1">
    <property type="nucleotide sequence ID" value="NZ_WPCU01000010.1"/>
</dbReference>
<feature type="compositionally biased region" description="Acidic residues" evidence="1">
    <location>
        <begin position="1"/>
        <end position="17"/>
    </location>
</feature>
<gene>
    <name evidence="3" type="ORF">GC722_16155</name>
</gene>
<dbReference type="AlphaFoldDB" id="A0A6A9V1T2"/>
<accession>A0A6A9V1T2</accession>
<keyword evidence="4" id="KW-1185">Reference proteome</keyword>
<sequence>MSDYSDDIVPDEAEQLDQGEFHRTLEDEKPGDDPLDQGFTAPDGWSAAEGFGNTVAEQREGETLDQRIAQEEPDIGVDDDLPAPQTLDSDTTAEDVVAEDAEFLDDAQVGDERAGRLTSSSGGEGMGVPDVEKDLVATDVGIDNAGAGAEEAAVHVVDDDTVTLPDDPDLRV</sequence>
<dbReference type="EMBL" id="WPCU01000010">
    <property type="protein sequence ID" value="MVA77537.1"/>
    <property type="molecule type" value="Genomic_DNA"/>
</dbReference>